<organismHost>
    <name type="scientific">Pecten maximus</name>
    <name type="common">King scallop</name>
    <name type="synonym">Pilgrim's clam</name>
    <dbReference type="NCBI Taxonomy" id="6579"/>
</organismHost>
<protein>
    <submittedName>
        <fullName evidence="1">Uncharacterized protein</fullName>
    </submittedName>
</protein>
<sequence length="214" mass="25704">MTMYIGLILVVLATFCQGEVVRECTFKAYLNDYLSDRTYGLLPCRYFEHGVLPKETLVVDISPNDTQGLWDECGKSDEYPCRFRDKLYWKKAYYWREKHGRLPHVPYPYCDDNEGVKPCYYYNKLMRFDQSRSVNFRSDHVWPVCDDINTDFIDEMPKPCQYNNRLYWGAKQYRMHTGKTRKPPRITNIFIRRRQGINGRLSTKPSRFKQWNLN</sequence>
<organism evidence="1">
    <name type="scientific">Ostreid herpesvirus 1</name>
    <name type="common">OsHV-1</name>
    <name type="synonym">Pacific oyster herpesvirus</name>
    <dbReference type="NCBI Taxonomy" id="261939"/>
    <lineage>
        <taxon>Viruses</taxon>
        <taxon>Duplodnaviria</taxon>
        <taxon>Heunggongvirae</taxon>
        <taxon>Peploviricota</taxon>
        <taxon>Herviviricetes</taxon>
        <taxon>Herpesvirales</taxon>
        <taxon>Malacoherpesviridae</taxon>
        <taxon>Ostreavirus</taxon>
        <taxon>Ostreavirus ostreidmalaco1</taxon>
    </lineage>
</organism>
<evidence type="ECO:0000313" key="1">
    <source>
        <dbReference type="EMBL" id="AHC31218.1"/>
    </source>
</evidence>
<name>V9QL22_OSHV1</name>
<reference evidence="1" key="1">
    <citation type="journal article" date="2013" name="Virus Res.">
        <title>Genome exploration of six variants of the Ostreid Herpesvirus 1 and characterization of large deletion in OsHV-1?Var specimens.</title>
        <authorList>
            <person name="Martenot C."/>
            <person name="Travaille E."/>
            <person name="Lethuillier O."/>
            <person name="Lelong C."/>
            <person name="Houssin M."/>
        </authorList>
    </citation>
    <scope>NUCLEOTIDE SEQUENCE</scope>
    <source>
        <strain evidence="1">005-ORF15</strain>
        <strain evidence="2">006-ORF15</strain>
    </source>
</reference>
<dbReference type="EMBL" id="KF517203">
    <property type="protein sequence ID" value="AHC31218.1"/>
    <property type="molecule type" value="Genomic_DNA"/>
</dbReference>
<organismHost>
    <name type="scientific">Magallana gigas</name>
    <name type="common">Pacific oyster</name>
    <name type="synonym">Crassostrea gigas</name>
    <dbReference type="NCBI Taxonomy" id="29159"/>
</organismHost>
<accession>V9QL22</accession>
<proteinExistence type="predicted"/>
<dbReference type="EMBL" id="KF517204">
    <property type="protein sequence ID" value="AHC31219.1"/>
    <property type="molecule type" value="Genomic_DNA"/>
</dbReference>
<evidence type="ECO:0000313" key="2">
    <source>
        <dbReference type="EMBL" id="AHC31219.1"/>
    </source>
</evidence>